<dbReference type="eggNOG" id="COG0568">
    <property type="taxonomic scope" value="Bacteria"/>
</dbReference>
<dbReference type="GO" id="GO:0006352">
    <property type="term" value="P:DNA-templated transcription initiation"/>
    <property type="evidence" value="ECO:0007669"/>
    <property type="project" value="InterPro"/>
</dbReference>
<evidence type="ECO:0000259" key="1">
    <source>
        <dbReference type="Pfam" id="PF04539"/>
    </source>
</evidence>
<dbReference type="Proteomes" id="UP000028922">
    <property type="component" value="Unassembled WGS sequence"/>
</dbReference>
<dbReference type="InterPro" id="IPR007624">
    <property type="entry name" value="RNA_pol_sigma70_r3"/>
</dbReference>
<evidence type="ECO:0000313" key="2">
    <source>
        <dbReference type="EMBL" id="KFF41014.1"/>
    </source>
</evidence>
<dbReference type="PATRIC" id="fig|1527444.3.peg.1091"/>
<dbReference type="PANTHER" id="PTHR30603">
    <property type="entry name" value="RNA POLYMERASE SIGMA FACTOR RPO"/>
    <property type="match status" value="1"/>
</dbReference>
<dbReference type="EMBL" id="JPSP01000016">
    <property type="protein sequence ID" value="KFF41014.1"/>
    <property type="molecule type" value="Genomic_DNA"/>
</dbReference>
<sequence length="63" mass="7419">MIFLKGTRTLANDARIIRLPIHVTEKLNKLKKVQRVLKQELQRNPNEKELADKLEVTSIQLRQ</sequence>
<proteinExistence type="predicted"/>
<reference evidence="2 3" key="1">
    <citation type="submission" date="2014-08" db="EMBL/GenBank/DDBJ databases">
        <title>Comparative genomics reveals surprising divergence of two closely related strains of uncultivated UCYN-A cyanobacteria.</title>
        <authorList>
            <person name="Bombar D."/>
            <person name="Heller P."/>
            <person name="Sanchez-Baracaldo P."/>
            <person name="Carter B.J."/>
            <person name="Zert J.P."/>
        </authorList>
    </citation>
    <scope>NUCLEOTIDE SEQUENCE [LARGE SCALE GENOMIC DNA]</scope>
</reference>
<dbReference type="InterPro" id="IPR050239">
    <property type="entry name" value="Sigma-70_RNA_pol_init_factors"/>
</dbReference>
<dbReference type="AlphaFoldDB" id="A0A086CFQ0"/>
<evidence type="ECO:0000313" key="3">
    <source>
        <dbReference type="Proteomes" id="UP000028922"/>
    </source>
</evidence>
<comment type="caution">
    <text evidence="2">The sequence shown here is derived from an EMBL/GenBank/DDBJ whole genome shotgun (WGS) entry which is preliminary data.</text>
</comment>
<dbReference type="Pfam" id="PF04539">
    <property type="entry name" value="Sigma70_r3"/>
    <property type="match status" value="1"/>
</dbReference>
<dbReference type="InterPro" id="IPR013324">
    <property type="entry name" value="RNA_pol_sigma_r3/r4-like"/>
</dbReference>
<organism evidence="2 3">
    <name type="scientific">Candidatus Atelocyanobacterium thalassa isolate SIO64986</name>
    <dbReference type="NCBI Taxonomy" id="1527444"/>
    <lineage>
        <taxon>Bacteria</taxon>
        <taxon>Bacillati</taxon>
        <taxon>Cyanobacteriota</taxon>
        <taxon>Cyanophyceae</taxon>
        <taxon>Oscillatoriophycideae</taxon>
        <taxon>Chroococcales</taxon>
        <taxon>Aphanothecaceae</taxon>
        <taxon>Candidatus Atelocyanobacterium</taxon>
        <taxon>Candidatus Atelocyanobacterium thalassae</taxon>
    </lineage>
</organism>
<feature type="domain" description="RNA polymerase sigma-70 region 3" evidence="1">
    <location>
        <begin position="25"/>
        <end position="62"/>
    </location>
</feature>
<dbReference type="GO" id="GO:0003700">
    <property type="term" value="F:DNA-binding transcription factor activity"/>
    <property type="evidence" value="ECO:0007669"/>
    <property type="project" value="InterPro"/>
</dbReference>
<dbReference type="SUPFAM" id="SSF88659">
    <property type="entry name" value="Sigma3 and sigma4 domains of RNA polymerase sigma factors"/>
    <property type="match status" value="1"/>
</dbReference>
<name>A0A086CFQ0_9CHRO</name>
<accession>A0A086CFQ0</accession>
<dbReference type="STRING" id="1527444.ucyna2_01145"/>
<dbReference type="InterPro" id="IPR036388">
    <property type="entry name" value="WH-like_DNA-bd_sf"/>
</dbReference>
<dbReference type="PANTHER" id="PTHR30603:SF60">
    <property type="entry name" value="RNA POLYMERASE SIGMA FACTOR RPOD"/>
    <property type="match status" value="1"/>
</dbReference>
<gene>
    <name evidence="2" type="ORF">ucyna2_01145</name>
</gene>
<dbReference type="Gene3D" id="1.10.10.10">
    <property type="entry name" value="Winged helix-like DNA-binding domain superfamily/Winged helix DNA-binding domain"/>
    <property type="match status" value="1"/>
</dbReference>
<protein>
    <submittedName>
        <fullName evidence="2">RNA polymerase sigma factor, sigma-70 family</fullName>
    </submittedName>
</protein>